<evidence type="ECO:0000313" key="2">
    <source>
        <dbReference type="EMBL" id="SUZ72785.1"/>
    </source>
</evidence>
<proteinExistence type="predicted"/>
<dbReference type="Pfam" id="PF00570">
    <property type="entry name" value="HRDC"/>
    <property type="match status" value="1"/>
</dbReference>
<dbReference type="InterPro" id="IPR010997">
    <property type="entry name" value="HRDC-like_sf"/>
</dbReference>
<dbReference type="GO" id="GO:0003676">
    <property type="term" value="F:nucleic acid binding"/>
    <property type="evidence" value="ECO:0007669"/>
    <property type="project" value="InterPro"/>
</dbReference>
<dbReference type="PANTHER" id="PTHR47649">
    <property type="entry name" value="RIBONUCLEASE D"/>
    <property type="match status" value="1"/>
</dbReference>
<dbReference type="PANTHER" id="PTHR47649:SF1">
    <property type="entry name" value="RIBONUCLEASE D"/>
    <property type="match status" value="1"/>
</dbReference>
<dbReference type="InterPro" id="IPR002121">
    <property type="entry name" value="HRDC_dom"/>
</dbReference>
<protein>
    <recommendedName>
        <fullName evidence="1">HRDC domain-containing protein</fullName>
    </recommendedName>
</protein>
<dbReference type="EMBL" id="UINC01001158">
    <property type="protein sequence ID" value="SUZ72785.1"/>
    <property type="molecule type" value="Genomic_DNA"/>
</dbReference>
<dbReference type="SMART" id="SM00474">
    <property type="entry name" value="35EXOc"/>
    <property type="match status" value="1"/>
</dbReference>
<dbReference type="GO" id="GO:0008408">
    <property type="term" value="F:3'-5' exonuclease activity"/>
    <property type="evidence" value="ECO:0007669"/>
    <property type="project" value="InterPro"/>
</dbReference>
<gene>
    <name evidence="2" type="ORF">METZ01_LOCUS25639</name>
</gene>
<accession>A0A381Q0H1</accession>
<dbReference type="SUPFAM" id="SSF47819">
    <property type="entry name" value="HRDC-like"/>
    <property type="match status" value="2"/>
</dbReference>
<dbReference type="Gene3D" id="3.30.420.10">
    <property type="entry name" value="Ribonuclease H-like superfamily/Ribonuclease H"/>
    <property type="match status" value="1"/>
</dbReference>
<dbReference type="GO" id="GO:0000166">
    <property type="term" value="F:nucleotide binding"/>
    <property type="evidence" value="ECO:0007669"/>
    <property type="project" value="InterPro"/>
</dbReference>
<sequence length="343" mass="39084">VLGIDTEFIRVNTFYPIPALYQLAQGAEVALIDAQALLDYSSLQTTLLDPMVTKIMHACSEDLEVLQHHLEVRPRGLVDTQLAHAFLEPEFSLSYAGLVERYLGVELAKQSTRSNWLKRPLSAAQLEYAVDDVLYLPELWSMIRSRLDEQDRYPWFAQEMSRMLDQPIISPDEYYRTLKGAWRLHPKQLSVLRSLVTWREHEARDRDVPRSKTVWDAHLMKLAQSERVSGRILEGILPPGVLREHGDAVLTAFDEGKSATQLPEPVVRPFSSHHGKIVKTLREIASETANRLGMAVELLARKRDVEACVRHYEALQDLPDWFAGWRDELVGDAFLDVLSGHLG</sequence>
<dbReference type="Gene3D" id="1.10.150.80">
    <property type="entry name" value="HRDC domain"/>
    <property type="match status" value="2"/>
</dbReference>
<dbReference type="GO" id="GO:0006139">
    <property type="term" value="P:nucleobase-containing compound metabolic process"/>
    <property type="evidence" value="ECO:0007669"/>
    <property type="project" value="InterPro"/>
</dbReference>
<dbReference type="InterPro" id="IPR036397">
    <property type="entry name" value="RNaseH_sf"/>
</dbReference>
<dbReference type="InterPro" id="IPR044876">
    <property type="entry name" value="HRDC_dom_sf"/>
</dbReference>
<dbReference type="InterPro" id="IPR012337">
    <property type="entry name" value="RNaseH-like_sf"/>
</dbReference>
<dbReference type="Pfam" id="PF01612">
    <property type="entry name" value="DNA_pol_A_exo1"/>
    <property type="match status" value="1"/>
</dbReference>
<feature type="non-terminal residue" evidence="2">
    <location>
        <position position="1"/>
    </location>
</feature>
<dbReference type="InterPro" id="IPR002562">
    <property type="entry name" value="3'-5'_exonuclease_dom"/>
</dbReference>
<dbReference type="SUPFAM" id="SSF53098">
    <property type="entry name" value="Ribonuclease H-like"/>
    <property type="match status" value="1"/>
</dbReference>
<evidence type="ECO:0000259" key="1">
    <source>
        <dbReference type="PROSITE" id="PS50967"/>
    </source>
</evidence>
<dbReference type="PROSITE" id="PS50967">
    <property type="entry name" value="HRDC"/>
    <property type="match status" value="1"/>
</dbReference>
<name>A0A381Q0H1_9ZZZZ</name>
<organism evidence="2">
    <name type="scientific">marine metagenome</name>
    <dbReference type="NCBI Taxonomy" id="408172"/>
    <lineage>
        <taxon>unclassified sequences</taxon>
        <taxon>metagenomes</taxon>
        <taxon>ecological metagenomes</taxon>
    </lineage>
</organism>
<feature type="domain" description="HRDC" evidence="1">
    <location>
        <begin position="185"/>
        <end position="263"/>
    </location>
</feature>
<dbReference type="AlphaFoldDB" id="A0A381Q0H1"/>
<reference evidence="2" key="1">
    <citation type="submission" date="2018-05" db="EMBL/GenBank/DDBJ databases">
        <authorList>
            <person name="Lanie J.A."/>
            <person name="Ng W.-L."/>
            <person name="Kazmierczak K.M."/>
            <person name="Andrzejewski T.M."/>
            <person name="Davidsen T.M."/>
            <person name="Wayne K.J."/>
            <person name="Tettelin H."/>
            <person name="Glass J.I."/>
            <person name="Rusch D."/>
            <person name="Podicherti R."/>
            <person name="Tsui H.-C.T."/>
            <person name="Winkler M.E."/>
        </authorList>
    </citation>
    <scope>NUCLEOTIDE SEQUENCE</scope>
</reference>
<dbReference type="InterPro" id="IPR051086">
    <property type="entry name" value="RNase_D-like"/>
</dbReference>
<dbReference type="CDD" id="cd06142">
    <property type="entry name" value="RNaseD_exo"/>
    <property type="match status" value="1"/>
</dbReference>